<dbReference type="RefSeq" id="WP_216127936.1">
    <property type="nucleotide sequence ID" value="NZ_CP086239.1"/>
</dbReference>
<gene>
    <name evidence="1" type="ORF">LL038_15210</name>
</gene>
<evidence type="ECO:0000313" key="2">
    <source>
        <dbReference type="Proteomes" id="UP001164733"/>
    </source>
</evidence>
<reference evidence="1" key="1">
    <citation type="submission" date="2021-11" db="EMBL/GenBank/DDBJ databases">
        <title>Clostridia strains as spoilage organisms.</title>
        <authorList>
            <person name="Wambui J."/>
            <person name="Stevens M.J.A."/>
            <person name="Stephan R."/>
        </authorList>
    </citation>
    <scope>NUCLEOTIDE SEQUENCE</scope>
    <source>
        <strain evidence="1">CF009</strain>
    </source>
</reference>
<evidence type="ECO:0000313" key="1">
    <source>
        <dbReference type="EMBL" id="WAG58988.1"/>
    </source>
</evidence>
<sequence length="130" mass="14888">MIKTISTQNEYELKVDVERKIVYEKFEGMFTKEAVANMKNDYKTKILPLFKGSKWAKYCDMRIYKLTDSQNELGEFVQYCTDNGMAHAALIVSSAIVKMQMNRVGKNVGVTPVAFTDEKEAEDYLKTAGY</sequence>
<proteinExistence type="predicted"/>
<dbReference type="Proteomes" id="UP001164733">
    <property type="component" value="Chromosome"/>
</dbReference>
<accession>A0AA47I4U9</accession>
<protein>
    <submittedName>
        <fullName evidence="1">Uncharacterized protein</fullName>
    </submittedName>
</protein>
<dbReference type="EMBL" id="CP086239">
    <property type="protein sequence ID" value="WAG58988.1"/>
    <property type="molecule type" value="Genomic_DNA"/>
</dbReference>
<dbReference type="AlphaFoldDB" id="A0AA47I4U9"/>
<organism evidence="1 2">
    <name type="scientific">Clostridium estertheticum</name>
    <dbReference type="NCBI Taxonomy" id="238834"/>
    <lineage>
        <taxon>Bacteria</taxon>
        <taxon>Bacillati</taxon>
        <taxon>Bacillota</taxon>
        <taxon>Clostridia</taxon>
        <taxon>Eubacteriales</taxon>
        <taxon>Clostridiaceae</taxon>
        <taxon>Clostridium</taxon>
    </lineage>
</organism>
<name>A0AA47I4U9_9CLOT</name>